<accession>A0A1U9V327</accession>
<comment type="similarity">
    <text evidence="1">Belongs to the LysR transcriptional regulatory family.</text>
</comment>
<dbReference type="InterPro" id="IPR005119">
    <property type="entry name" value="LysR_subst-bd"/>
</dbReference>
<dbReference type="SUPFAM" id="SSF53850">
    <property type="entry name" value="Periplasmic binding protein-like II"/>
    <property type="match status" value="1"/>
</dbReference>
<dbReference type="InterPro" id="IPR058163">
    <property type="entry name" value="LysR-type_TF_proteobact-type"/>
</dbReference>
<organism evidence="3 4">
    <name type="scientific">Cupriavidus necator</name>
    <name type="common">Alcaligenes eutrophus</name>
    <name type="synonym">Ralstonia eutropha</name>
    <dbReference type="NCBI Taxonomy" id="106590"/>
    <lineage>
        <taxon>Bacteria</taxon>
        <taxon>Pseudomonadati</taxon>
        <taxon>Pseudomonadota</taxon>
        <taxon>Betaproteobacteria</taxon>
        <taxon>Burkholderiales</taxon>
        <taxon>Burkholderiaceae</taxon>
        <taxon>Cupriavidus</taxon>
    </lineage>
</organism>
<reference evidence="4" key="1">
    <citation type="submission" date="2017-02" db="EMBL/GenBank/DDBJ databases">
        <title>Complete genome sequence of Cupriavidus necator strain NH9, a 3-chlorobenzoate degrader.</title>
        <authorList>
            <person name="Moriuchi R."/>
            <person name="Dohra H."/>
            <person name="Ogawa N."/>
        </authorList>
    </citation>
    <scope>NUCLEOTIDE SEQUENCE [LARGE SCALE GENOMIC DNA]</scope>
    <source>
        <strain evidence="4">NH9</strain>
    </source>
</reference>
<dbReference type="PANTHER" id="PTHR30537:SF5">
    <property type="entry name" value="HTH-TYPE TRANSCRIPTIONAL ACTIVATOR TTDR-RELATED"/>
    <property type="match status" value="1"/>
</dbReference>
<dbReference type="Pfam" id="PF03466">
    <property type="entry name" value="LysR_substrate"/>
    <property type="match status" value="1"/>
</dbReference>
<sequence>MFDAQDLRSPMLVKANDAFSDRFADLAEDGFDLVVRTGELADRAGVVARRIARQRMVVCASPDYLGRHGVPVRVEEIVNHQGILYRRSGQIRPWIFPRPDQQALALTPPNRLRLDDLDAIADAAVQGMGLAWLPYWLVRERIQAGTLVQLFPNQAGFLYDVFALWLQTPHLPRKVRLAIDALVEGLPGYMS</sequence>
<gene>
    <name evidence="3" type="ORF">BJN34_33980</name>
</gene>
<proteinExistence type="inferred from homology"/>
<protein>
    <recommendedName>
        <fullName evidence="2">LysR substrate-binding domain-containing protein</fullName>
    </recommendedName>
</protein>
<name>A0A1U9V327_CUPNE</name>
<evidence type="ECO:0000259" key="2">
    <source>
        <dbReference type="Pfam" id="PF03466"/>
    </source>
</evidence>
<dbReference type="KEGG" id="cuh:BJN34_33980"/>
<evidence type="ECO:0000256" key="1">
    <source>
        <dbReference type="ARBA" id="ARBA00009437"/>
    </source>
</evidence>
<dbReference type="PANTHER" id="PTHR30537">
    <property type="entry name" value="HTH-TYPE TRANSCRIPTIONAL REGULATOR"/>
    <property type="match status" value="1"/>
</dbReference>
<evidence type="ECO:0000313" key="4">
    <source>
        <dbReference type="Proteomes" id="UP000189627"/>
    </source>
</evidence>
<feature type="domain" description="LysR substrate-binding" evidence="2">
    <location>
        <begin position="20"/>
        <end position="185"/>
    </location>
</feature>
<dbReference type="AlphaFoldDB" id="A0A1U9V327"/>
<dbReference type="EMBL" id="CP017758">
    <property type="protein sequence ID" value="AQV98891.1"/>
    <property type="molecule type" value="Genomic_DNA"/>
</dbReference>
<dbReference type="Proteomes" id="UP000189627">
    <property type="component" value="Chromosome 2"/>
</dbReference>
<evidence type="ECO:0000313" key="3">
    <source>
        <dbReference type="EMBL" id="AQV98891.1"/>
    </source>
</evidence>
<dbReference type="Gene3D" id="3.40.190.10">
    <property type="entry name" value="Periplasmic binding protein-like II"/>
    <property type="match status" value="2"/>
</dbReference>